<dbReference type="OrthoDB" id="5119105at2"/>
<reference evidence="1 2" key="1">
    <citation type="submission" date="2019-07" db="EMBL/GenBank/DDBJ databases">
        <title>Analysis of the biochemical properties, biological activity and biotechnological potential of siderophores and biosurfactants produced by Antarctic psychrotolerant bacteria.</title>
        <authorList>
            <person name="Styczynski M."/>
            <person name="Krucon T."/>
            <person name="Decewicz P."/>
            <person name="Dziewit L."/>
        </authorList>
    </citation>
    <scope>NUCLEOTIDE SEQUENCE [LARGE SCALE GENOMIC DNA]</scope>
    <source>
        <strain evidence="1 2">ANT_H27</strain>
    </source>
</reference>
<accession>A0A5B0DY79</accession>
<dbReference type="AlphaFoldDB" id="A0A5B0DY79"/>
<comment type="caution">
    <text evidence="1">The sequence shown here is derived from an EMBL/GenBank/DDBJ whole genome shotgun (WGS) entry which is preliminary data.</text>
</comment>
<dbReference type="Proteomes" id="UP000323856">
    <property type="component" value="Unassembled WGS sequence"/>
</dbReference>
<name>A0A5B0DY79_9MICC</name>
<evidence type="ECO:0008006" key="3">
    <source>
        <dbReference type="Google" id="ProtNLM"/>
    </source>
</evidence>
<proteinExistence type="predicted"/>
<evidence type="ECO:0000313" key="1">
    <source>
        <dbReference type="EMBL" id="KAA0971308.1"/>
    </source>
</evidence>
<evidence type="ECO:0000313" key="2">
    <source>
        <dbReference type="Proteomes" id="UP000323856"/>
    </source>
</evidence>
<organism evidence="1 2">
    <name type="scientific">Paeniglutamicibacter gangotriensis</name>
    <dbReference type="NCBI Taxonomy" id="254787"/>
    <lineage>
        <taxon>Bacteria</taxon>
        <taxon>Bacillati</taxon>
        <taxon>Actinomycetota</taxon>
        <taxon>Actinomycetes</taxon>
        <taxon>Micrococcales</taxon>
        <taxon>Micrococcaceae</taxon>
        <taxon>Paeniglutamicibacter</taxon>
    </lineage>
</organism>
<dbReference type="EMBL" id="VOBL01000046">
    <property type="protein sequence ID" value="KAA0971308.1"/>
    <property type="molecule type" value="Genomic_DNA"/>
</dbReference>
<gene>
    <name evidence="1" type="ORF">FQ154_20500</name>
</gene>
<protein>
    <recommendedName>
        <fullName evidence="3">Antitoxin VbhA domain-containing protein</fullName>
    </recommendedName>
</protein>
<sequence>MSPSLATVNSPSIDQTLALIEKGQQLAGHHPSSEAIDRARRVLDGTTDVIAARAELAAKYQRARA</sequence>